<dbReference type="AlphaFoldDB" id="A0ABD1NM80"/>
<evidence type="ECO:0000313" key="9">
    <source>
        <dbReference type="Proteomes" id="UP001603857"/>
    </source>
</evidence>
<evidence type="ECO:0000256" key="4">
    <source>
        <dbReference type="ARBA" id="ARBA00023015"/>
    </source>
</evidence>
<dbReference type="InterPro" id="IPR058054">
    <property type="entry name" value="Znf_MS1-like"/>
</dbReference>
<dbReference type="InterPro" id="IPR013083">
    <property type="entry name" value="Znf_RING/FYVE/PHD"/>
</dbReference>
<protein>
    <recommendedName>
        <fullName evidence="7">PHD-type domain-containing protein</fullName>
    </recommendedName>
</protein>
<name>A0ABD1NM80_9FABA</name>
<dbReference type="PROSITE" id="PS01359">
    <property type="entry name" value="ZF_PHD_1"/>
    <property type="match status" value="1"/>
</dbReference>
<feature type="domain" description="PHD-type" evidence="7">
    <location>
        <begin position="586"/>
        <end position="636"/>
    </location>
</feature>
<dbReference type="InterPro" id="IPR057765">
    <property type="entry name" value="MS1-like_ubiquitin"/>
</dbReference>
<dbReference type="PANTHER" id="PTHR46201:SF1">
    <property type="entry name" value="PHD FINGER PROTEIN MALE STERILITY 1"/>
    <property type="match status" value="1"/>
</dbReference>
<evidence type="ECO:0000313" key="8">
    <source>
        <dbReference type="EMBL" id="KAL2349243.1"/>
    </source>
</evidence>
<dbReference type="InterPro" id="IPR011011">
    <property type="entry name" value="Znf_FYVE_PHD"/>
</dbReference>
<dbReference type="PANTHER" id="PTHR46201">
    <property type="entry name" value="PHD FINGER PROTEIN MALE MEIOCYTE DEATH 1-RELATED"/>
    <property type="match status" value="1"/>
</dbReference>
<dbReference type="InterPro" id="IPR019786">
    <property type="entry name" value="Zinc_finger_PHD-type_CS"/>
</dbReference>
<dbReference type="SMART" id="SM00249">
    <property type="entry name" value="PHD"/>
    <property type="match status" value="1"/>
</dbReference>
<dbReference type="Gene3D" id="3.30.40.10">
    <property type="entry name" value="Zinc/RING finger domain, C3HC4 (zinc finger)"/>
    <property type="match status" value="1"/>
</dbReference>
<keyword evidence="4" id="KW-0805">Transcription regulation</keyword>
<evidence type="ECO:0000256" key="5">
    <source>
        <dbReference type="ARBA" id="ARBA00023163"/>
    </source>
</evidence>
<dbReference type="Pfam" id="PF25565">
    <property type="entry name" value="Ubiquitin_At1g33420"/>
    <property type="match status" value="1"/>
</dbReference>
<keyword evidence="5" id="KW-0804">Transcription</keyword>
<reference evidence="8 9" key="1">
    <citation type="submission" date="2024-08" db="EMBL/GenBank/DDBJ databases">
        <title>Insights into the chromosomal genome structure of Flemingia macrophylla.</title>
        <authorList>
            <person name="Ding Y."/>
            <person name="Zhao Y."/>
            <person name="Bi W."/>
            <person name="Wu M."/>
            <person name="Zhao G."/>
            <person name="Gong Y."/>
            <person name="Li W."/>
            <person name="Zhang P."/>
        </authorList>
    </citation>
    <scope>NUCLEOTIDE SEQUENCE [LARGE SCALE GENOMIC DNA]</scope>
    <source>
        <strain evidence="8">DYQJB</strain>
        <tissue evidence="8">Leaf</tissue>
    </source>
</reference>
<dbReference type="CDD" id="cd15556">
    <property type="entry name" value="PHD_MMD1_like"/>
    <property type="match status" value="1"/>
</dbReference>
<dbReference type="Pfam" id="PF00628">
    <property type="entry name" value="PHD"/>
    <property type="match status" value="1"/>
</dbReference>
<dbReference type="InterPro" id="IPR001965">
    <property type="entry name" value="Znf_PHD"/>
</dbReference>
<keyword evidence="9" id="KW-1185">Reference proteome</keyword>
<dbReference type="PROSITE" id="PS50016">
    <property type="entry name" value="ZF_PHD_2"/>
    <property type="match status" value="1"/>
</dbReference>
<evidence type="ECO:0000256" key="1">
    <source>
        <dbReference type="ARBA" id="ARBA00022723"/>
    </source>
</evidence>
<dbReference type="InterPro" id="IPR059080">
    <property type="entry name" value="WHD_PTC1"/>
</dbReference>
<proteinExistence type="predicted"/>
<dbReference type="SUPFAM" id="SSF57903">
    <property type="entry name" value="FYVE/PHD zinc finger"/>
    <property type="match status" value="1"/>
</dbReference>
<accession>A0ABD1NM80</accession>
<comment type="caution">
    <text evidence="8">The sequence shown here is derived from an EMBL/GenBank/DDBJ whole genome shotgun (WGS) entry which is preliminary data.</text>
</comment>
<gene>
    <name evidence="8" type="ORF">Fmac_003243</name>
</gene>
<dbReference type="EMBL" id="JBGMDY010000001">
    <property type="protein sequence ID" value="KAL2349243.1"/>
    <property type="molecule type" value="Genomic_DNA"/>
</dbReference>
<evidence type="ECO:0000259" key="7">
    <source>
        <dbReference type="PROSITE" id="PS50016"/>
    </source>
</evidence>
<dbReference type="Proteomes" id="UP001603857">
    <property type="component" value="Unassembled WGS sequence"/>
</dbReference>
<keyword evidence="3" id="KW-0862">Zinc</keyword>
<evidence type="ECO:0000256" key="3">
    <source>
        <dbReference type="ARBA" id="ARBA00022833"/>
    </source>
</evidence>
<evidence type="ECO:0000256" key="2">
    <source>
        <dbReference type="ARBA" id="ARBA00022771"/>
    </source>
</evidence>
<sequence>MLNVDVIGNKKRKRCGRVFRFKNFGEPGYPVMFTGPFRENVNALLEYANLESNLSMGMTMWSFQLEVHHHPPLHILLFVIEEPIETAVNRHCKPCQYIAQAGATISFAIRSTTSCCPQRRHWLPARAVTDAVMQLLQLIMGHMMHGVFHSNGFGHLLCVNGLEMGSNLAGNQIMEFWNRLCYGLQARKVSLNDISQKRGMEVRLVNGIAYNEAWFGHWGYKFGRGCFGVIESMYHKAIEAIRSMPLCLIIHHIGNSNHDIPFIFSRYQTLSDHSLVTLGDLFHYMLDLKSRLPRETCIGSYNTSSLVETNCRWSPKRIEMATRVIVEALKRTEFRWVSRQEVRDTARAYIGDTGLLDFVLKSLGNHVVGNYLVRRSLNPVTKVLEYCLEDISNVYPNCNEGLVMSNKVKDKYKITRSQLMKDMLFLYKYILTDPKPMIGSEFMSAISLAARIILDTKYFVKDYFGDVPYQVESASEGKLSLCCTVLLRNNVGPNKEIMPPHECITLKNNATINDLRLEVERNFREIYWGLRNFVVESIGNLNANNGIQMVFGLIEMGGKVVLEGWHGGIGTNMIEQICESDPNSGTIDCICGTIDDDGERMVSCDICEIWQHTRCVRIPNDEEIPHIFLCIKCEQEIIFRAKEYD</sequence>
<dbReference type="Pfam" id="PF25874">
    <property type="entry name" value="WHD_plant_repro"/>
    <property type="match status" value="1"/>
</dbReference>
<evidence type="ECO:0000256" key="6">
    <source>
        <dbReference type="PROSITE-ProRule" id="PRU00146"/>
    </source>
</evidence>
<dbReference type="InterPro" id="IPR019787">
    <property type="entry name" value="Znf_PHD-finger"/>
</dbReference>
<keyword evidence="2 6" id="KW-0863">Zinc-finger</keyword>
<dbReference type="GO" id="GO:0008270">
    <property type="term" value="F:zinc ion binding"/>
    <property type="evidence" value="ECO:0007669"/>
    <property type="project" value="UniProtKB-KW"/>
</dbReference>
<keyword evidence="1" id="KW-0479">Metal-binding</keyword>
<organism evidence="8 9">
    <name type="scientific">Flemingia macrophylla</name>
    <dbReference type="NCBI Taxonomy" id="520843"/>
    <lineage>
        <taxon>Eukaryota</taxon>
        <taxon>Viridiplantae</taxon>
        <taxon>Streptophyta</taxon>
        <taxon>Embryophyta</taxon>
        <taxon>Tracheophyta</taxon>
        <taxon>Spermatophyta</taxon>
        <taxon>Magnoliopsida</taxon>
        <taxon>eudicotyledons</taxon>
        <taxon>Gunneridae</taxon>
        <taxon>Pentapetalae</taxon>
        <taxon>rosids</taxon>
        <taxon>fabids</taxon>
        <taxon>Fabales</taxon>
        <taxon>Fabaceae</taxon>
        <taxon>Papilionoideae</taxon>
        <taxon>50 kb inversion clade</taxon>
        <taxon>NPAAA clade</taxon>
        <taxon>indigoferoid/millettioid clade</taxon>
        <taxon>Phaseoleae</taxon>
        <taxon>Flemingia</taxon>
    </lineage>
</organism>